<dbReference type="Proteomes" id="UP000199376">
    <property type="component" value="Unassembled WGS sequence"/>
</dbReference>
<evidence type="ECO:0000313" key="4">
    <source>
        <dbReference type="EMBL" id="SFB83423.1"/>
    </source>
</evidence>
<organism evidence="4 5">
    <name type="scientific">Fructobacillus durionis</name>
    <dbReference type="NCBI Taxonomy" id="283737"/>
    <lineage>
        <taxon>Bacteria</taxon>
        <taxon>Bacillati</taxon>
        <taxon>Bacillota</taxon>
        <taxon>Bacilli</taxon>
        <taxon>Lactobacillales</taxon>
        <taxon>Lactobacillaceae</taxon>
        <taxon>Fructobacillus</taxon>
    </lineage>
</organism>
<dbReference type="AlphaFoldDB" id="A0A1I1EER9"/>
<evidence type="ECO:0000259" key="3">
    <source>
        <dbReference type="Pfam" id="PF13514"/>
    </source>
</evidence>
<feature type="transmembrane region" description="Helical" evidence="2">
    <location>
        <begin position="376"/>
        <end position="405"/>
    </location>
</feature>
<evidence type="ECO:0000256" key="1">
    <source>
        <dbReference type="SAM" id="Coils"/>
    </source>
</evidence>
<feature type="coiled-coil region" evidence="1">
    <location>
        <begin position="186"/>
        <end position="230"/>
    </location>
</feature>
<keyword evidence="1" id="KW-0175">Coiled coil</keyword>
<sequence>MRIESIHISGFGKWSDVTFDFNDQWQVVFGPNEAGKTTVKAFILGVLFGFPKGRKAGNQLYVPRSGAQYGGSLVLSTKKGRYRVERLGRTKSTLTVTALDTGLEMPNPEKWLADLIAPLEESDFRQVYSFDESELGAVAELTADDFDQVLLSYTRPQAQRFLKWAGDREEEGQALFAQGKNGKRPLNLANREYQKLLAERPAEQEKYSRYQELLANQEALDEELNRSRTKEQSLLKKLSDQESLTKAWPLFEQAVKLKADAGSKKVNQQVQLETVQEVQRLEQTGNWLFEQQQANQKEIDKLRALLAQPQEKDQGQVMVNDSLNQLLNIQIKKQGLVQQLTNFAAQFDHGLPKALSKREQSELASSSVMTTTLGGIALVLAIVIVAVVSAPLGLGIGIVAAILLAKAYRDFQARQLIAERYQPFNMAEAIEKQEAVALAWQQQAQLQSLDQEAELAKKQLADNLVHYQIVDGEKLATWSTEQLVDWTRKWLQSQESTDTESTSRRLNELLTTGQTLAKKIDDQKQALSQILSEYGVRELKDFYQLVNEEKADEATREKGQLIHEQLGQERYEQLLSLFQEHGAESFARLEDELKRLRQDLQAIREDERGQQQQLANQQSEMKQLTADGGLAQLEQKLANQESDLKADYTRYLAKVLAKSVVNQAFLGQEDSLSKKVLEQASAYMAQLTKGRYQELELEKGRLFSTEDSNESDSKRTFQTAELSSGTRDLLFLSLRLALASTLHAEEPLPILIDDALVHLDEERREATLALLQEVALDQQILFWTFDEKLNTGQAINLLEY</sequence>
<dbReference type="EMBL" id="FOLI01000001">
    <property type="protein sequence ID" value="SFB83423.1"/>
    <property type="molecule type" value="Genomic_DNA"/>
</dbReference>
<dbReference type="Pfam" id="PF13514">
    <property type="entry name" value="AAA_27"/>
    <property type="match status" value="1"/>
</dbReference>
<keyword evidence="2" id="KW-0472">Membrane</keyword>
<protein>
    <submittedName>
        <fullName evidence="4">AAA domain-containing protein</fullName>
    </submittedName>
</protein>
<dbReference type="RefSeq" id="WP_091501430.1">
    <property type="nucleotide sequence ID" value="NZ_FOLI01000001.1"/>
</dbReference>
<gene>
    <name evidence="4" type="ORF">SAMN05660453_0359</name>
</gene>
<evidence type="ECO:0000256" key="2">
    <source>
        <dbReference type="SAM" id="Phobius"/>
    </source>
</evidence>
<keyword evidence="2" id="KW-0812">Transmembrane</keyword>
<dbReference type="SUPFAM" id="SSF52540">
    <property type="entry name" value="P-loop containing nucleoside triphosphate hydrolases"/>
    <property type="match status" value="1"/>
</dbReference>
<dbReference type="STRING" id="283737.SAMN05660453_0359"/>
<name>A0A1I1EER9_9LACO</name>
<dbReference type="InterPro" id="IPR027417">
    <property type="entry name" value="P-loop_NTPase"/>
</dbReference>
<feature type="domain" description="YhaN AAA" evidence="3">
    <location>
        <begin position="1"/>
        <end position="199"/>
    </location>
</feature>
<reference evidence="5" key="1">
    <citation type="submission" date="2016-10" db="EMBL/GenBank/DDBJ databases">
        <authorList>
            <person name="Varghese N."/>
            <person name="Submissions S."/>
        </authorList>
    </citation>
    <scope>NUCLEOTIDE SEQUENCE [LARGE SCALE GENOMIC DNA]</scope>
    <source>
        <strain evidence="5">DSM 19113</strain>
    </source>
</reference>
<accession>A0A1I1EER9</accession>
<keyword evidence="5" id="KW-1185">Reference proteome</keyword>
<dbReference type="PANTHER" id="PTHR41259">
    <property type="entry name" value="DOUBLE-STRAND BREAK REPAIR RAD50 ATPASE, PUTATIVE-RELATED"/>
    <property type="match status" value="1"/>
</dbReference>
<feature type="coiled-coil region" evidence="1">
    <location>
        <begin position="586"/>
        <end position="650"/>
    </location>
</feature>
<proteinExistence type="predicted"/>
<dbReference type="InterPro" id="IPR038734">
    <property type="entry name" value="YhaN_AAA"/>
</dbReference>
<dbReference type="OrthoDB" id="9764467at2"/>
<evidence type="ECO:0000313" key="5">
    <source>
        <dbReference type="Proteomes" id="UP000199376"/>
    </source>
</evidence>
<dbReference type="Gene3D" id="3.40.50.300">
    <property type="entry name" value="P-loop containing nucleotide triphosphate hydrolases"/>
    <property type="match status" value="2"/>
</dbReference>
<dbReference type="PANTHER" id="PTHR41259:SF1">
    <property type="entry name" value="DOUBLE-STRAND BREAK REPAIR RAD50 ATPASE, PUTATIVE-RELATED"/>
    <property type="match status" value="1"/>
</dbReference>
<keyword evidence="2" id="KW-1133">Transmembrane helix</keyword>